<keyword evidence="1" id="KW-0808">Transferase</keyword>
<dbReference type="InterPro" id="IPR017441">
    <property type="entry name" value="Protein_kinase_ATP_BS"/>
</dbReference>
<dbReference type="InterPro" id="IPR008266">
    <property type="entry name" value="Tyr_kinase_AS"/>
</dbReference>
<keyword evidence="2 5" id="KW-0547">Nucleotide-binding</keyword>
<feature type="compositionally biased region" description="Polar residues" evidence="6">
    <location>
        <begin position="1"/>
        <end position="25"/>
    </location>
</feature>
<evidence type="ECO:0000256" key="2">
    <source>
        <dbReference type="ARBA" id="ARBA00022741"/>
    </source>
</evidence>
<evidence type="ECO:0000256" key="3">
    <source>
        <dbReference type="ARBA" id="ARBA00022777"/>
    </source>
</evidence>
<dbReference type="Gene3D" id="1.10.510.10">
    <property type="entry name" value="Transferase(Phosphotransferase) domain 1"/>
    <property type="match status" value="1"/>
</dbReference>
<dbReference type="GO" id="GO:0005524">
    <property type="term" value="F:ATP binding"/>
    <property type="evidence" value="ECO:0007669"/>
    <property type="project" value="UniProtKB-UniRule"/>
</dbReference>
<evidence type="ECO:0000256" key="1">
    <source>
        <dbReference type="ARBA" id="ARBA00022679"/>
    </source>
</evidence>
<dbReference type="Gene3D" id="3.30.200.20">
    <property type="entry name" value="Phosphorylase Kinase, domain 1"/>
    <property type="match status" value="1"/>
</dbReference>
<protein>
    <submittedName>
        <fullName evidence="9">Serine/threonine protein kinase</fullName>
    </submittedName>
</protein>
<name>A0A7Z0JCB7_9ACTN</name>
<evidence type="ECO:0000256" key="5">
    <source>
        <dbReference type="PROSITE-ProRule" id="PRU10141"/>
    </source>
</evidence>
<evidence type="ECO:0000313" key="9">
    <source>
        <dbReference type="EMBL" id="NYJ36797.1"/>
    </source>
</evidence>
<evidence type="ECO:0000256" key="7">
    <source>
        <dbReference type="SAM" id="Phobius"/>
    </source>
</evidence>
<keyword evidence="4 5" id="KW-0067">ATP-binding</keyword>
<feature type="compositionally biased region" description="Pro residues" evidence="6">
    <location>
        <begin position="346"/>
        <end position="369"/>
    </location>
</feature>
<feature type="transmembrane region" description="Helical" evidence="7">
    <location>
        <begin position="425"/>
        <end position="447"/>
    </location>
</feature>
<dbReference type="AlphaFoldDB" id="A0A7Z0JCB7"/>
<keyword evidence="10" id="KW-1185">Reference proteome</keyword>
<dbReference type="RefSeq" id="WP_312889395.1">
    <property type="nucleotide sequence ID" value="NZ_JACCFS010000001.1"/>
</dbReference>
<keyword evidence="7" id="KW-0812">Transmembrane</keyword>
<feature type="compositionally biased region" description="Low complexity" evidence="6">
    <location>
        <begin position="320"/>
        <end position="345"/>
    </location>
</feature>
<keyword evidence="7" id="KW-0472">Membrane</keyword>
<dbReference type="PROSITE" id="PS00109">
    <property type="entry name" value="PROTEIN_KINASE_TYR"/>
    <property type="match status" value="1"/>
</dbReference>
<gene>
    <name evidence="9" type="ORF">HNR10_004678</name>
</gene>
<keyword evidence="9" id="KW-0723">Serine/threonine-protein kinase</keyword>
<feature type="binding site" evidence="5">
    <location>
        <position position="67"/>
    </location>
    <ligand>
        <name>ATP</name>
        <dbReference type="ChEBI" id="CHEBI:30616"/>
    </ligand>
</feature>
<evidence type="ECO:0000259" key="8">
    <source>
        <dbReference type="PROSITE" id="PS50011"/>
    </source>
</evidence>
<organism evidence="9 10">
    <name type="scientific">Nocardiopsis aegyptia</name>
    <dbReference type="NCBI Taxonomy" id="220378"/>
    <lineage>
        <taxon>Bacteria</taxon>
        <taxon>Bacillati</taxon>
        <taxon>Actinomycetota</taxon>
        <taxon>Actinomycetes</taxon>
        <taxon>Streptosporangiales</taxon>
        <taxon>Nocardiopsidaceae</taxon>
        <taxon>Nocardiopsis</taxon>
    </lineage>
</organism>
<dbReference type="InterPro" id="IPR011009">
    <property type="entry name" value="Kinase-like_dom_sf"/>
</dbReference>
<dbReference type="PANTHER" id="PTHR43289:SF34">
    <property type="entry name" value="SERINE_THREONINE-PROTEIN KINASE YBDM-RELATED"/>
    <property type="match status" value="1"/>
</dbReference>
<feature type="region of interest" description="Disordered" evidence="6">
    <location>
        <begin position="1"/>
        <end position="33"/>
    </location>
</feature>
<dbReference type="InterPro" id="IPR000719">
    <property type="entry name" value="Prot_kinase_dom"/>
</dbReference>
<dbReference type="SUPFAM" id="SSF56112">
    <property type="entry name" value="Protein kinase-like (PK-like)"/>
    <property type="match status" value="1"/>
</dbReference>
<proteinExistence type="predicted"/>
<dbReference type="GO" id="GO:0004674">
    <property type="term" value="F:protein serine/threonine kinase activity"/>
    <property type="evidence" value="ECO:0007669"/>
    <property type="project" value="UniProtKB-KW"/>
</dbReference>
<evidence type="ECO:0000313" key="10">
    <source>
        <dbReference type="Proteomes" id="UP000572051"/>
    </source>
</evidence>
<dbReference type="CDD" id="cd14014">
    <property type="entry name" value="STKc_PknB_like"/>
    <property type="match status" value="1"/>
</dbReference>
<evidence type="ECO:0000256" key="6">
    <source>
        <dbReference type="SAM" id="MobiDB-lite"/>
    </source>
</evidence>
<feature type="domain" description="Protein kinase" evidence="8">
    <location>
        <begin position="39"/>
        <end position="293"/>
    </location>
</feature>
<dbReference type="PROSITE" id="PS50011">
    <property type="entry name" value="PROTEIN_KINASE_DOM"/>
    <property type="match status" value="1"/>
</dbReference>
<dbReference type="EMBL" id="JACCFS010000001">
    <property type="protein sequence ID" value="NYJ36797.1"/>
    <property type="molecule type" value="Genomic_DNA"/>
</dbReference>
<comment type="caution">
    <text evidence="9">The sequence shown here is derived from an EMBL/GenBank/DDBJ whole genome shotgun (WGS) entry which is preliminary data.</text>
</comment>
<keyword evidence="7" id="KW-1133">Transmembrane helix</keyword>
<feature type="compositionally biased region" description="Pro residues" evidence="6">
    <location>
        <begin position="382"/>
        <end position="392"/>
    </location>
</feature>
<sequence>MSSSVSTLGRTPTTCEAPTQMSNSAGPLRAGDPHELDGYRVLGRLGRGGMGTVYLAESPTGTRVALKLIHPDLAEDEAFRARFAREAESARRVARFSTAAVVDARMEGEVLYIASEYVPGPTLSEAVHADGPMRGGILESLAVGVAAALTAVHRSGIVHRDLTPSNVLLSPVGPKVIDFGIARAMDDAGGGLTRSSQLIGTPSYMAPELIAGQPPTPEGDVFSWGCLVAFAGTGSAPFDAATVPGILHNISSAAPRLDGLDPALRATVADALAKDPRSRPTSQQLLDRLVGWADPAEADVARTIGVSWPGLGAEGGAGSGPERAGEGPISPEAAPSPNAAGSSTGPPSPPQGDAPPRPAPEDPPPPAPSEPSKRPQPSQPSAHPPVSEPSPPTQSSQPSSPSQPSEDRGGSGTGTGSSNARRRRLLVAGSAGAAVLLLVAALGLLLVDRDGPPSDTAPIHEYDFEDNPDWTGLGLYHPENSNESGYWAVEGGIMLVRDPEVHDSQGATAWAPPLQNAVPERLMARTDVRAVTGYGQARYGLFCWERYGPQDDPVHSGSYQVLVNLDGERATVQRWSAESESWEDMADGSAARDHRAFPALRGEDGPEVTNNLAFACEYVEDEQDGSPSVEVSAWVNDRLVVHAVDDGLPAEAADADAVRQFGLVMDAGPIGQNVGVLFKSFAVDEILTG</sequence>
<dbReference type="Proteomes" id="UP000572051">
    <property type="component" value="Unassembled WGS sequence"/>
</dbReference>
<dbReference type="PROSITE" id="PS00107">
    <property type="entry name" value="PROTEIN_KINASE_ATP"/>
    <property type="match status" value="1"/>
</dbReference>
<accession>A0A7Z0JCB7</accession>
<dbReference type="Pfam" id="PF00069">
    <property type="entry name" value="Pkinase"/>
    <property type="match status" value="1"/>
</dbReference>
<dbReference type="PANTHER" id="PTHR43289">
    <property type="entry name" value="MITOGEN-ACTIVATED PROTEIN KINASE KINASE KINASE 20-RELATED"/>
    <property type="match status" value="1"/>
</dbReference>
<feature type="region of interest" description="Disordered" evidence="6">
    <location>
        <begin position="308"/>
        <end position="420"/>
    </location>
</feature>
<feature type="compositionally biased region" description="Low complexity" evidence="6">
    <location>
        <begin position="393"/>
        <end position="404"/>
    </location>
</feature>
<evidence type="ECO:0000256" key="4">
    <source>
        <dbReference type="ARBA" id="ARBA00022840"/>
    </source>
</evidence>
<keyword evidence="3 9" id="KW-0418">Kinase</keyword>
<reference evidence="9 10" key="1">
    <citation type="submission" date="2020-07" db="EMBL/GenBank/DDBJ databases">
        <title>Sequencing the genomes of 1000 actinobacteria strains.</title>
        <authorList>
            <person name="Klenk H.-P."/>
        </authorList>
    </citation>
    <scope>NUCLEOTIDE SEQUENCE [LARGE SCALE GENOMIC DNA]</scope>
    <source>
        <strain evidence="9 10">DSM 44442</strain>
    </source>
</reference>